<dbReference type="RefSeq" id="WP_182705354.1">
    <property type="nucleotide sequence ID" value="NZ_JACJII010000001.1"/>
</dbReference>
<accession>A0A7W3MXF6</accession>
<sequence length="81" mass="8802">MNRQLALVDDQLDIFDALTETAEDTTTEQAGDLALFDLPTAPAGPVQLTLDEGEHLERYGSTTYAVRLDDEGMACFRPVAA</sequence>
<dbReference type="AlphaFoldDB" id="A0A7W3MXF6"/>
<name>A0A7W3MXF6_9ACTN</name>
<keyword evidence="2" id="KW-1185">Reference proteome</keyword>
<dbReference type="EMBL" id="JACJII010000001">
    <property type="protein sequence ID" value="MBA9003670.1"/>
    <property type="molecule type" value="Genomic_DNA"/>
</dbReference>
<evidence type="ECO:0000313" key="2">
    <source>
        <dbReference type="Proteomes" id="UP000539313"/>
    </source>
</evidence>
<evidence type="ECO:0000313" key="1">
    <source>
        <dbReference type="EMBL" id="MBA9003670.1"/>
    </source>
</evidence>
<proteinExistence type="predicted"/>
<reference evidence="1 2" key="1">
    <citation type="submission" date="2020-08" db="EMBL/GenBank/DDBJ databases">
        <title>Sequencing the genomes of 1000 actinobacteria strains.</title>
        <authorList>
            <person name="Klenk H.-P."/>
        </authorList>
    </citation>
    <scope>NUCLEOTIDE SEQUENCE [LARGE SCALE GENOMIC DNA]</scope>
    <source>
        <strain evidence="1 2">DSM 45823</strain>
    </source>
</reference>
<dbReference type="Proteomes" id="UP000539313">
    <property type="component" value="Unassembled WGS sequence"/>
</dbReference>
<gene>
    <name evidence="1" type="ORF">HNR21_002552</name>
</gene>
<protein>
    <submittedName>
        <fullName evidence="1">Uncharacterized protein</fullName>
    </submittedName>
</protein>
<organism evidence="1 2">
    <name type="scientific">Thermomonospora cellulosilytica</name>
    <dbReference type="NCBI Taxonomy" id="1411118"/>
    <lineage>
        <taxon>Bacteria</taxon>
        <taxon>Bacillati</taxon>
        <taxon>Actinomycetota</taxon>
        <taxon>Actinomycetes</taxon>
        <taxon>Streptosporangiales</taxon>
        <taxon>Thermomonosporaceae</taxon>
        <taxon>Thermomonospora</taxon>
    </lineage>
</organism>
<comment type="caution">
    <text evidence="1">The sequence shown here is derived from an EMBL/GenBank/DDBJ whole genome shotgun (WGS) entry which is preliminary data.</text>
</comment>